<accession>A0A2C9WDY4</accession>
<dbReference type="EMBL" id="CM004388">
    <property type="protein sequence ID" value="OAY58056.2"/>
    <property type="molecule type" value="Genomic_DNA"/>
</dbReference>
<dbReference type="GO" id="GO:0007165">
    <property type="term" value="P:signal transduction"/>
    <property type="evidence" value="ECO:0007669"/>
    <property type="project" value="InterPro"/>
</dbReference>
<dbReference type="CDD" id="cd00159">
    <property type="entry name" value="RhoGAP"/>
    <property type="match status" value="1"/>
</dbReference>
<dbReference type="PANTHER" id="PTHR46265">
    <property type="entry name" value="RHO GTPASE-ACTIVATING PROTEIN 7"/>
    <property type="match status" value="1"/>
</dbReference>
<gene>
    <name evidence="2" type="ORF">MANES_02G140900v8</name>
</gene>
<dbReference type="InterPro" id="IPR000198">
    <property type="entry name" value="RhoGAP_dom"/>
</dbReference>
<dbReference type="SMART" id="SM00324">
    <property type="entry name" value="RhoGAP"/>
    <property type="match status" value="1"/>
</dbReference>
<dbReference type="Proteomes" id="UP000091857">
    <property type="component" value="Chromosome 2"/>
</dbReference>
<dbReference type="SUPFAM" id="SSF48350">
    <property type="entry name" value="GTPase activation domain, GAP"/>
    <property type="match status" value="1"/>
</dbReference>
<dbReference type="PANTHER" id="PTHR46265:SF25">
    <property type="entry name" value="RHO-GAP DOMAIN-CONTAINING PROTEIN"/>
    <property type="match status" value="1"/>
</dbReference>
<reference evidence="3" key="1">
    <citation type="journal article" date="2016" name="Nat. Biotechnol.">
        <title>Sequencing wild and cultivated cassava and related species reveals extensive interspecific hybridization and genetic diversity.</title>
        <authorList>
            <person name="Bredeson J.V."/>
            <person name="Lyons J.B."/>
            <person name="Prochnik S.E."/>
            <person name="Wu G.A."/>
            <person name="Ha C.M."/>
            <person name="Edsinger-Gonzales E."/>
            <person name="Grimwood J."/>
            <person name="Schmutz J."/>
            <person name="Rabbi I.Y."/>
            <person name="Egesi C."/>
            <person name="Nauluvula P."/>
            <person name="Lebot V."/>
            <person name="Ndunguru J."/>
            <person name="Mkamilo G."/>
            <person name="Bart R.S."/>
            <person name="Setter T.L."/>
            <person name="Gleadow R.M."/>
            <person name="Kulakow P."/>
            <person name="Ferguson M.E."/>
            <person name="Rounsley S."/>
            <person name="Rokhsar D.S."/>
        </authorList>
    </citation>
    <scope>NUCLEOTIDE SEQUENCE [LARGE SCALE GENOMIC DNA]</scope>
    <source>
        <strain evidence="3">cv. AM560-2</strain>
    </source>
</reference>
<dbReference type="InterPro" id="IPR052799">
    <property type="entry name" value="Rho_GAP_Regulators"/>
</dbReference>
<dbReference type="CDD" id="cd00821">
    <property type="entry name" value="PH"/>
    <property type="match status" value="1"/>
</dbReference>
<feature type="non-terminal residue" evidence="2">
    <location>
        <position position="1"/>
    </location>
</feature>
<dbReference type="Pfam" id="PF00169">
    <property type="entry name" value="PH"/>
    <property type="match status" value="1"/>
</dbReference>
<name>A0A2C9WDY4_MANES</name>
<organism evidence="2 3">
    <name type="scientific">Manihot esculenta</name>
    <name type="common">Cassava</name>
    <name type="synonym">Jatropha manihot</name>
    <dbReference type="NCBI Taxonomy" id="3983"/>
    <lineage>
        <taxon>Eukaryota</taxon>
        <taxon>Viridiplantae</taxon>
        <taxon>Streptophyta</taxon>
        <taxon>Embryophyta</taxon>
        <taxon>Tracheophyta</taxon>
        <taxon>Spermatophyta</taxon>
        <taxon>Magnoliopsida</taxon>
        <taxon>eudicotyledons</taxon>
        <taxon>Gunneridae</taxon>
        <taxon>Pentapetalae</taxon>
        <taxon>rosids</taxon>
        <taxon>fabids</taxon>
        <taxon>Malpighiales</taxon>
        <taxon>Euphorbiaceae</taxon>
        <taxon>Crotonoideae</taxon>
        <taxon>Manihoteae</taxon>
        <taxon>Manihot</taxon>
    </lineage>
</organism>
<evidence type="ECO:0000256" key="1">
    <source>
        <dbReference type="ARBA" id="ARBA00022468"/>
    </source>
</evidence>
<dbReference type="SUPFAM" id="SSF50729">
    <property type="entry name" value="PH domain-like"/>
    <property type="match status" value="1"/>
</dbReference>
<keyword evidence="1" id="KW-0343">GTPase activation</keyword>
<evidence type="ECO:0000313" key="3">
    <source>
        <dbReference type="Proteomes" id="UP000091857"/>
    </source>
</evidence>
<dbReference type="Pfam" id="PF00620">
    <property type="entry name" value="RhoGAP"/>
    <property type="match status" value="1"/>
</dbReference>
<dbReference type="SMART" id="SM00233">
    <property type="entry name" value="PH"/>
    <property type="match status" value="1"/>
</dbReference>
<dbReference type="InterPro" id="IPR008936">
    <property type="entry name" value="Rho_GTPase_activation_prot"/>
</dbReference>
<dbReference type="InterPro" id="IPR011993">
    <property type="entry name" value="PH-like_dom_sf"/>
</dbReference>
<evidence type="ECO:0008006" key="4">
    <source>
        <dbReference type="Google" id="ProtNLM"/>
    </source>
</evidence>
<dbReference type="PROSITE" id="PS50238">
    <property type="entry name" value="RHOGAP"/>
    <property type="match status" value="1"/>
</dbReference>
<proteinExistence type="predicted"/>
<dbReference type="PROSITE" id="PS50003">
    <property type="entry name" value="PH_DOMAIN"/>
    <property type="match status" value="1"/>
</dbReference>
<dbReference type="InterPro" id="IPR001849">
    <property type="entry name" value="PH_domain"/>
</dbReference>
<keyword evidence="3" id="KW-1185">Reference proteome</keyword>
<sequence length="917" mass="101116">MKSVLSLPMFIIHLILLFSSFDLVVAAAASSIQPLCHDDESSALLQFKESHILDSSVSDDPNAYPKVKSWNVNGGDCCSWEGVECDQASGYVINLDLSSSRLYGSINSTCSLFRVVHLQRLNLADNHFNQSIIPPEVGAFSGLNYLNLSRSSFSGQIPVEILKLSNLESLDLSGNALQLRNPGLGSLAAMLTHLKLLHLGGVNVSSFVPHSLANFSSLKSLDLEDCGLYGEFPAGIFHLPSLQLLSIQSNLFLTGYLPEFNQSSPLELLFVGNTSFSGNLPYSLGSLKSLNQLDASRCQFSVETNLYGNIPSSFQNLTQLSAVRVHRNLLTGRFPSWLGNLTQLTQLLLSKNNMHGPLPESISKLTNLKQIELFSNSFNGTLEFDMFLNMKSLLDLQLSRNDLSVVLNRKVNATFPKLKLLGLGSCNLTEFPNFLRGQDQVSLLFLDGNNIHGKIPKWMLNVSKETLVFLQLDNNFLTGFEEPPAILPWVSLKYLSLSCNNLQGPLPIPPASVAYYDFSNNQLTGEISEMICNLTSILFLDLSNNIISGILPQCLGYLGNSLSVLNLRNNSIGGSIPPTYNKGCQLTLLDFSQNQLEGQLPRSMANCTMLQTLDLGDNLINDTFPFWLGTLPELRVLVLRSNKFNGAIGRPEKAQIDFPKLHIIDLSCNSFTGKLPSQQFQNCVAMKVLGAEKLAYLQSNSSFTRKGSLTFELSYSYDHSMTMSNKGSLTEYEKILEFFTAIDFSCNKFEGEIPPVIGTLKALNLLNLSNNGLTGKIPAELGEMSSIECLDLSGNKLSEEIPEQLTQLTFLAFLNLSYNHLTGRIPQGKQFNTFEKNSFEGNSGLCGRPLSNCGDDNNQPPESRSQGQDDEGSFYLTWKMVAAGYAFGVVMGGVIGHIAFERKKEWFMKTFRVGQKK</sequence>
<evidence type="ECO:0000313" key="2">
    <source>
        <dbReference type="EMBL" id="OAY58056.2"/>
    </source>
</evidence>
<comment type="caution">
    <text evidence="2">The sequence shown here is derived from an EMBL/GenBank/DDBJ whole genome shotgun (WGS) entry which is preliminary data.</text>
</comment>
<dbReference type="Gene3D" id="2.30.29.30">
    <property type="entry name" value="Pleckstrin-homology domain (PH domain)/Phosphotyrosine-binding domain (PTB)"/>
    <property type="match status" value="1"/>
</dbReference>
<dbReference type="AlphaFoldDB" id="A0A2C9WDY4"/>
<dbReference type="Gene3D" id="1.10.555.10">
    <property type="entry name" value="Rho GTPase activation protein"/>
    <property type="match status" value="1"/>
</dbReference>
<dbReference type="Pfam" id="PF14389">
    <property type="entry name" value="Lzipper-MIP1"/>
    <property type="match status" value="1"/>
</dbReference>
<dbReference type="GO" id="GO:0005096">
    <property type="term" value="F:GTPase activator activity"/>
    <property type="evidence" value="ECO:0007669"/>
    <property type="project" value="UniProtKB-KW"/>
</dbReference>
<dbReference type="InterPro" id="IPR025757">
    <property type="entry name" value="MIP1_Leuzipper"/>
</dbReference>
<protein>
    <recommendedName>
        <fullName evidence="4">Rho-GAP domain-containing protein</fullName>
    </recommendedName>
</protein>